<proteinExistence type="predicted"/>
<evidence type="ECO:0000313" key="3">
    <source>
        <dbReference type="Proteomes" id="UP000324222"/>
    </source>
</evidence>
<comment type="caution">
    <text evidence="2">The sequence shown here is derived from an EMBL/GenBank/DDBJ whole genome shotgun (WGS) entry which is preliminary data.</text>
</comment>
<reference evidence="2 3" key="1">
    <citation type="submission" date="2019-05" db="EMBL/GenBank/DDBJ databases">
        <title>Another draft genome of Portunus trituberculatus and its Hox gene families provides insights of decapod evolution.</title>
        <authorList>
            <person name="Jeong J.-H."/>
            <person name="Song I."/>
            <person name="Kim S."/>
            <person name="Choi T."/>
            <person name="Kim D."/>
            <person name="Ryu S."/>
            <person name="Kim W."/>
        </authorList>
    </citation>
    <scope>NUCLEOTIDE SEQUENCE [LARGE SCALE GENOMIC DNA]</scope>
    <source>
        <tissue evidence="2">Muscle</tissue>
    </source>
</reference>
<dbReference type="AlphaFoldDB" id="A0A5B7DW90"/>
<evidence type="ECO:0000256" key="1">
    <source>
        <dbReference type="SAM" id="MobiDB-lite"/>
    </source>
</evidence>
<dbReference type="EMBL" id="VSRR010001531">
    <property type="protein sequence ID" value="MPC25942.1"/>
    <property type="molecule type" value="Genomic_DNA"/>
</dbReference>
<organism evidence="2 3">
    <name type="scientific">Portunus trituberculatus</name>
    <name type="common">Swimming crab</name>
    <name type="synonym">Neptunus trituberculatus</name>
    <dbReference type="NCBI Taxonomy" id="210409"/>
    <lineage>
        <taxon>Eukaryota</taxon>
        <taxon>Metazoa</taxon>
        <taxon>Ecdysozoa</taxon>
        <taxon>Arthropoda</taxon>
        <taxon>Crustacea</taxon>
        <taxon>Multicrustacea</taxon>
        <taxon>Malacostraca</taxon>
        <taxon>Eumalacostraca</taxon>
        <taxon>Eucarida</taxon>
        <taxon>Decapoda</taxon>
        <taxon>Pleocyemata</taxon>
        <taxon>Brachyura</taxon>
        <taxon>Eubrachyura</taxon>
        <taxon>Portunoidea</taxon>
        <taxon>Portunidae</taxon>
        <taxon>Portuninae</taxon>
        <taxon>Portunus</taxon>
    </lineage>
</organism>
<keyword evidence="3" id="KW-1185">Reference proteome</keyword>
<sequence length="94" mass="10460">MDTEPKSLTQSPAKRAHHPPGESSLAVWWSNRTGRCLLEALGRLREARMGRTWEKRVLVMSGPAAPTTYLHAIPETGHRAVLQITHAALIHPSY</sequence>
<accession>A0A5B7DW90</accession>
<dbReference type="Proteomes" id="UP000324222">
    <property type="component" value="Unassembled WGS sequence"/>
</dbReference>
<gene>
    <name evidence="2" type="ORF">E2C01_019066</name>
</gene>
<feature type="compositionally biased region" description="Polar residues" evidence="1">
    <location>
        <begin position="1"/>
        <end position="12"/>
    </location>
</feature>
<protein>
    <submittedName>
        <fullName evidence="2">Uncharacterized protein</fullName>
    </submittedName>
</protein>
<evidence type="ECO:0000313" key="2">
    <source>
        <dbReference type="EMBL" id="MPC25942.1"/>
    </source>
</evidence>
<feature type="region of interest" description="Disordered" evidence="1">
    <location>
        <begin position="1"/>
        <end position="24"/>
    </location>
</feature>
<name>A0A5B7DW90_PORTR</name>